<evidence type="ECO:0000313" key="1">
    <source>
        <dbReference type="EMBL" id="OMJ78363.1"/>
    </source>
</evidence>
<gene>
    <name evidence="1" type="ORF">SteCoe_21846</name>
</gene>
<name>A0A1R2BNF8_9CILI</name>
<dbReference type="EMBL" id="MPUH01000525">
    <property type="protein sequence ID" value="OMJ78363.1"/>
    <property type="molecule type" value="Genomic_DNA"/>
</dbReference>
<keyword evidence="2" id="KW-1185">Reference proteome</keyword>
<reference evidence="1 2" key="1">
    <citation type="submission" date="2016-11" db="EMBL/GenBank/DDBJ databases">
        <title>The macronuclear genome of Stentor coeruleus: a giant cell with tiny introns.</title>
        <authorList>
            <person name="Slabodnick M."/>
            <person name="Ruby J.G."/>
            <person name="Reiff S.B."/>
            <person name="Swart E.C."/>
            <person name="Gosai S."/>
            <person name="Prabakaran S."/>
            <person name="Witkowska E."/>
            <person name="Larue G.E."/>
            <person name="Fisher S."/>
            <person name="Freeman R.M."/>
            <person name="Gunawardena J."/>
            <person name="Chu W."/>
            <person name="Stover N.A."/>
            <person name="Gregory B.D."/>
            <person name="Nowacki M."/>
            <person name="Derisi J."/>
            <person name="Roy S.W."/>
            <person name="Marshall W.F."/>
            <person name="Sood P."/>
        </authorList>
    </citation>
    <scope>NUCLEOTIDE SEQUENCE [LARGE SCALE GENOMIC DNA]</scope>
    <source>
        <strain evidence="1">WM001</strain>
    </source>
</reference>
<organism evidence="1 2">
    <name type="scientific">Stentor coeruleus</name>
    <dbReference type="NCBI Taxonomy" id="5963"/>
    <lineage>
        <taxon>Eukaryota</taxon>
        <taxon>Sar</taxon>
        <taxon>Alveolata</taxon>
        <taxon>Ciliophora</taxon>
        <taxon>Postciliodesmatophora</taxon>
        <taxon>Heterotrichea</taxon>
        <taxon>Heterotrichida</taxon>
        <taxon>Stentoridae</taxon>
        <taxon>Stentor</taxon>
    </lineage>
</organism>
<sequence>MLTSSSSNSTSPSKAYRVRKRLPSQCNTYKTIRIARKMKSEIGFPKPLSCEEDFVIEKNNLPSEFLKPISGFYNLPELGDNPSNNSCTQMSPDGNLNPRNIVGSVEGFRKSWRSLNERNVKDILKKNRTLLAFASQSVKRSTFLFPASTKDIKVEEKVKNSPIGKVELLHNRHVMYWDKINSNLQRKATIRKQKIKKLRVEWPELKSINIFL</sequence>
<dbReference type="Proteomes" id="UP000187209">
    <property type="component" value="Unassembled WGS sequence"/>
</dbReference>
<accession>A0A1R2BNF8</accession>
<dbReference type="AlphaFoldDB" id="A0A1R2BNF8"/>
<proteinExistence type="predicted"/>
<comment type="caution">
    <text evidence="1">The sequence shown here is derived from an EMBL/GenBank/DDBJ whole genome shotgun (WGS) entry which is preliminary data.</text>
</comment>
<protein>
    <submittedName>
        <fullName evidence="1">Uncharacterized protein</fullName>
    </submittedName>
</protein>
<evidence type="ECO:0000313" key="2">
    <source>
        <dbReference type="Proteomes" id="UP000187209"/>
    </source>
</evidence>